<dbReference type="InterPro" id="IPR018878">
    <property type="entry name" value="ORF6C_dom"/>
</dbReference>
<reference evidence="2" key="1">
    <citation type="submission" date="2019-08" db="EMBL/GenBank/DDBJ databases">
        <title>The complete genome of Acinetobacter defluvii strain WCHAD010030.</title>
        <authorList>
            <person name="Hu Y."/>
            <person name="Qin J."/>
            <person name="Feng Y."/>
            <person name="Zong Z."/>
        </authorList>
    </citation>
    <scope>NUCLEOTIDE SEQUENCE</scope>
    <source>
        <strain evidence="2">WCHA30</strain>
    </source>
</reference>
<evidence type="ECO:0000313" key="3">
    <source>
        <dbReference type="Proteomes" id="UP000245977"/>
    </source>
</evidence>
<dbReference type="InterPro" id="IPR003497">
    <property type="entry name" value="BRO_N_domain"/>
</dbReference>
<evidence type="ECO:0000313" key="2">
    <source>
        <dbReference type="EMBL" id="AWL29337.1"/>
    </source>
</evidence>
<accession>A0A2S2FEF1</accession>
<proteinExistence type="predicted"/>
<dbReference type="EMBL" id="CP029397">
    <property type="protein sequence ID" value="AWL29337.1"/>
    <property type="molecule type" value="Genomic_DNA"/>
</dbReference>
<feature type="domain" description="Bro-N" evidence="1">
    <location>
        <begin position="1"/>
        <end position="115"/>
    </location>
</feature>
<protein>
    <recommendedName>
        <fullName evidence="1">Bro-N domain-containing protein</fullName>
    </recommendedName>
</protein>
<dbReference type="Pfam" id="PF02498">
    <property type="entry name" value="Bro-N"/>
    <property type="match status" value="1"/>
</dbReference>
<organism evidence="2 3">
    <name type="scientific">Acinetobacter defluvii</name>
    <dbReference type="NCBI Taxonomy" id="1871111"/>
    <lineage>
        <taxon>Bacteria</taxon>
        <taxon>Pseudomonadati</taxon>
        <taxon>Pseudomonadota</taxon>
        <taxon>Gammaproteobacteria</taxon>
        <taxon>Moraxellales</taxon>
        <taxon>Moraxellaceae</taxon>
        <taxon>Acinetobacter</taxon>
    </lineage>
</organism>
<dbReference type="Pfam" id="PF10552">
    <property type="entry name" value="ORF6C"/>
    <property type="match status" value="1"/>
</dbReference>
<keyword evidence="3" id="KW-1185">Reference proteome</keyword>
<dbReference type="RefSeq" id="WP_065992596.1">
    <property type="nucleotide sequence ID" value="NZ_CP029397.2"/>
</dbReference>
<dbReference type="Proteomes" id="UP000245977">
    <property type="component" value="Chromosome"/>
</dbReference>
<dbReference type="SMART" id="SM01040">
    <property type="entry name" value="Bro-N"/>
    <property type="match status" value="1"/>
</dbReference>
<gene>
    <name evidence="2" type="ORF">DJ533_12530</name>
</gene>
<name>A0A2S2FEF1_9GAMM</name>
<dbReference type="STRING" id="1871111.GCA_001704615_01311"/>
<evidence type="ECO:0000259" key="1">
    <source>
        <dbReference type="PROSITE" id="PS51750"/>
    </source>
</evidence>
<dbReference type="AlphaFoldDB" id="A0A2S2FEF1"/>
<sequence length="272" mass="31568">MSSLALSFHDVKLNPVPQQDNQIWLTSRELGEALGYAREDAVNKVYERNADEFTNKMTCNVKLTLKGQARETRIFSLRGCHLIAMFARTAMAKQFRKWVLDILDKEVGQPIQAIPTITLEQQQAIKDAVLRKAQRDKRTYQSIYHEFYNVFDIPRYQELPLAKFEEALNWLGDGWYQNKQPNKTRSQYFESHAINAASHMLWVNAWWKCFGGSIQMLNPTMASMINDHFADGAFCAGLVLGRNQAQKINESILLQLPYDLDPRDRISFFRQR</sequence>
<dbReference type="KEGG" id="adv:DJ533_12530"/>
<dbReference type="PROSITE" id="PS51750">
    <property type="entry name" value="BRO_N"/>
    <property type="match status" value="1"/>
</dbReference>
<dbReference type="OrthoDB" id="1042522at2"/>